<comment type="similarity">
    <text evidence="1 4">Belongs to the universal ribosomal protein uL22 family.</text>
</comment>
<dbReference type="InterPro" id="IPR036394">
    <property type="entry name" value="Ribosomal_uL22_sf"/>
</dbReference>
<evidence type="ECO:0000313" key="8">
    <source>
        <dbReference type="Proteomes" id="UP000281549"/>
    </source>
</evidence>
<reference evidence="6" key="3">
    <citation type="submission" date="2018-08" db="EMBL/GenBank/DDBJ databases">
        <title>Leveraging single-cell genomics to expand the Fungal Tree of Life.</title>
        <authorList>
            <consortium name="DOE Joint Genome Institute"/>
            <person name="Ahrendt S.R."/>
            <person name="Quandt C.A."/>
            <person name="Ciobanu D."/>
            <person name="Clum A."/>
            <person name="Salamov A."/>
            <person name="Andreopoulos B."/>
            <person name="Cheng J.-F."/>
            <person name="Woyke T."/>
            <person name="Pelin A."/>
            <person name="Henrissat B."/>
            <person name="Reynolds N."/>
            <person name="Benny G.L."/>
            <person name="Smith M.E."/>
            <person name="James T.Y."/>
            <person name="Grigoriev I.V."/>
        </authorList>
    </citation>
    <scope>NUCLEOTIDE SEQUENCE</scope>
    <source>
        <strain evidence="6">CSF55</strain>
    </source>
</reference>
<dbReference type="Proteomes" id="UP000030755">
    <property type="component" value="Unassembled WGS sequence"/>
</dbReference>
<sequence length="312" mass="36610">MNVLSRYRIALFSQHCQLKNINRSYSWWSYLKGKKITENQNQQQVEIAEPLTVEIQDKSSPLNNIETKEENILDAKGSDQEVIQKLDSGNEGVQSDYRQVPVYNIKNVPEIFQKYTLFIKLLAEQQAKEMTQESIRKVSVCRHDPPLIFHELNHMYNKYENFEPIDPVDIIVPETEFEVISKIFDHSWKKTAIFSRVLFGLTLNEAEIQCQFQKKKAATLLKIPISVCIRKCIQKGWDPSVATISHIVTNKKHVKKSVIKRAKGRYNLIRARFCQVRIYVTKQKVLKIRHAGWDEVVPKLDKPIYNKRLEYY</sequence>
<keyword evidence="3 4" id="KW-0687">Ribonucleoprotein</keyword>
<evidence type="ECO:0000313" key="6">
    <source>
        <dbReference type="EMBL" id="RKP19902.1"/>
    </source>
</evidence>
<evidence type="ECO:0000256" key="2">
    <source>
        <dbReference type="ARBA" id="ARBA00022980"/>
    </source>
</evidence>
<proteinExistence type="inferred from homology"/>
<organism evidence="5 7">
    <name type="scientific">Rozella allomycis (strain CSF55)</name>
    <dbReference type="NCBI Taxonomy" id="988480"/>
    <lineage>
        <taxon>Eukaryota</taxon>
        <taxon>Fungi</taxon>
        <taxon>Fungi incertae sedis</taxon>
        <taxon>Cryptomycota</taxon>
        <taxon>Cryptomycota incertae sedis</taxon>
        <taxon>Rozella</taxon>
    </lineage>
</organism>
<keyword evidence="2 4" id="KW-0689">Ribosomal protein</keyword>
<protein>
    <submittedName>
        <fullName evidence="5">Uncharacterized protein</fullName>
    </submittedName>
</protein>
<evidence type="ECO:0000313" key="5">
    <source>
        <dbReference type="EMBL" id="EPZ36050.1"/>
    </source>
</evidence>
<dbReference type="Gene3D" id="3.90.470.10">
    <property type="entry name" value="Ribosomal protein L22/L17"/>
    <property type="match status" value="1"/>
</dbReference>
<name>A0A075B462_ROZAC</name>
<dbReference type="SUPFAM" id="SSF54843">
    <property type="entry name" value="Ribosomal protein L22"/>
    <property type="match status" value="1"/>
</dbReference>
<gene>
    <name evidence="5" type="ORF">O9G_002693</name>
    <name evidence="6" type="ORF">ROZALSC1DRAFT_28553</name>
</gene>
<dbReference type="GO" id="GO:0006412">
    <property type="term" value="P:translation"/>
    <property type="evidence" value="ECO:0007669"/>
    <property type="project" value="InterPro"/>
</dbReference>
<evidence type="ECO:0000256" key="3">
    <source>
        <dbReference type="ARBA" id="ARBA00023274"/>
    </source>
</evidence>
<dbReference type="HOGENOM" id="CLU_891831_0_0_1"/>
<keyword evidence="7" id="KW-1185">Reference proteome</keyword>
<dbReference type="EMBL" id="ML005141">
    <property type="protein sequence ID" value="RKP19902.1"/>
    <property type="molecule type" value="Genomic_DNA"/>
</dbReference>
<dbReference type="AlphaFoldDB" id="A0A075B462"/>
<evidence type="ECO:0000256" key="4">
    <source>
        <dbReference type="RuleBase" id="RU004005"/>
    </source>
</evidence>
<dbReference type="Proteomes" id="UP000281549">
    <property type="component" value="Unassembled WGS sequence"/>
</dbReference>
<evidence type="ECO:0000313" key="7">
    <source>
        <dbReference type="Proteomes" id="UP000030755"/>
    </source>
</evidence>
<dbReference type="Pfam" id="PF00237">
    <property type="entry name" value="Ribosomal_L22"/>
    <property type="match status" value="1"/>
</dbReference>
<reference evidence="5 7" key="1">
    <citation type="journal article" date="2013" name="Curr. Biol.">
        <title>Shared signatures of parasitism and phylogenomics unite Cryptomycota and microsporidia.</title>
        <authorList>
            <person name="James T.Y."/>
            <person name="Pelin A."/>
            <person name="Bonen L."/>
            <person name="Ahrendt S."/>
            <person name="Sain D."/>
            <person name="Corradi N."/>
            <person name="Stajich J.E."/>
        </authorList>
    </citation>
    <scope>NUCLEOTIDE SEQUENCE [LARGE SCALE GENOMIC DNA]</scope>
    <source>
        <strain evidence="5">CSF55</strain>
        <strain evidence="5">CSF55</strain>
    </source>
</reference>
<dbReference type="GO" id="GO:0005840">
    <property type="term" value="C:ribosome"/>
    <property type="evidence" value="ECO:0007669"/>
    <property type="project" value="UniProtKB-KW"/>
</dbReference>
<dbReference type="EMBL" id="KE560678">
    <property type="protein sequence ID" value="EPZ36050.1"/>
    <property type="molecule type" value="Genomic_DNA"/>
</dbReference>
<dbReference type="GO" id="GO:0003735">
    <property type="term" value="F:structural constituent of ribosome"/>
    <property type="evidence" value="ECO:0007669"/>
    <property type="project" value="InterPro"/>
</dbReference>
<reference evidence="8" key="2">
    <citation type="journal article" date="2018" name="Nat. Microbiol.">
        <title>Leveraging single-cell genomics to expand the fungal tree of life.</title>
        <authorList>
            <person name="Ahrendt S.R."/>
            <person name="Quandt C.A."/>
            <person name="Ciobanu D."/>
            <person name="Clum A."/>
            <person name="Salamov A."/>
            <person name="Andreopoulos B."/>
            <person name="Cheng J.F."/>
            <person name="Woyke T."/>
            <person name="Pelin A."/>
            <person name="Henrissat B."/>
            <person name="Reynolds N.K."/>
            <person name="Benny G.L."/>
            <person name="Smith M.E."/>
            <person name="James T.Y."/>
            <person name="Grigoriev I.V."/>
        </authorList>
    </citation>
    <scope>NUCLEOTIDE SEQUENCE [LARGE SCALE GENOMIC DNA]</scope>
    <source>
        <strain evidence="8">CSF55</strain>
    </source>
</reference>
<evidence type="ECO:0000256" key="1">
    <source>
        <dbReference type="ARBA" id="ARBA00009451"/>
    </source>
</evidence>
<dbReference type="InterPro" id="IPR001063">
    <property type="entry name" value="Ribosomal_uL22"/>
</dbReference>
<dbReference type="GO" id="GO:1990904">
    <property type="term" value="C:ribonucleoprotein complex"/>
    <property type="evidence" value="ECO:0007669"/>
    <property type="project" value="UniProtKB-KW"/>
</dbReference>
<accession>A0A075B462</accession>